<protein>
    <submittedName>
        <fullName evidence="2">Sulfatase-modifying factor 1</fullName>
    </submittedName>
</protein>
<feature type="domain" description="Sulfatase-modifying factor enzyme-like" evidence="1">
    <location>
        <begin position="15"/>
        <end position="320"/>
    </location>
</feature>
<dbReference type="InterPro" id="IPR016187">
    <property type="entry name" value="CTDL_fold"/>
</dbReference>
<dbReference type="Pfam" id="PF03781">
    <property type="entry name" value="FGE-sulfatase"/>
    <property type="match status" value="1"/>
</dbReference>
<dbReference type="Proteomes" id="UP000015527">
    <property type="component" value="Unassembled WGS sequence"/>
</dbReference>
<sequence>MTETLLPTAGDARLRGMIRVPGGTFTMGSETFYPEEAPLRRVSVDAFWIDEAPVTNRDFARFVEATGHVTVAEVAPDPKDYPGMPAEMARAGSLVFRKTAKPVDTSNPANWWNFEFGASWRHPLGPDSNIDTLDLWNHPVVHIAYADAEAYAGWAGKDLPTEAEFEFAAKGGLEGADYAWGDELAPEGRMMANYWQGLFPFANQCLDGWERTSPVRSFPANGYGLYDMIGNTWEWTQDWWSERPDGSKKPGGSCCAISNPKGAKRKDSFDPAQPHVKIGRKVIKGGSHLCAANYCQRYRPAARHPEMIDTATTHIGFRCVVREK</sequence>
<proteinExistence type="predicted"/>
<gene>
    <name evidence="2" type="ORF">L284_06195</name>
</gene>
<name>T0HNN2_9SPHN</name>
<evidence type="ECO:0000313" key="3">
    <source>
        <dbReference type="Proteomes" id="UP000015527"/>
    </source>
</evidence>
<accession>T0HNN2</accession>
<evidence type="ECO:0000313" key="2">
    <source>
        <dbReference type="EMBL" id="EQB17981.1"/>
    </source>
</evidence>
<dbReference type="GO" id="GO:0120147">
    <property type="term" value="F:formylglycine-generating oxidase activity"/>
    <property type="evidence" value="ECO:0007669"/>
    <property type="project" value="TreeGrafter"/>
</dbReference>
<dbReference type="InterPro" id="IPR042095">
    <property type="entry name" value="SUMF_sf"/>
</dbReference>
<comment type="caution">
    <text evidence="2">The sequence shown here is derived from an EMBL/GenBank/DDBJ whole genome shotgun (WGS) entry which is preliminary data.</text>
</comment>
<dbReference type="InterPro" id="IPR005532">
    <property type="entry name" value="SUMF_dom"/>
</dbReference>
<keyword evidence="3" id="KW-1185">Reference proteome</keyword>
<dbReference type="EMBL" id="ATHL01000047">
    <property type="protein sequence ID" value="EQB17981.1"/>
    <property type="molecule type" value="Genomic_DNA"/>
</dbReference>
<dbReference type="PANTHER" id="PTHR23150">
    <property type="entry name" value="SULFATASE MODIFYING FACTOR 1, 2"/>
    <property type="match status" value="1"/>
</dbReference>
<evidence type="ECO:0000259" key="1">
    <source>
        <dbReference type="Pfam" id="PF03781"/>
    </source>
</evidence>
<dbReference type="PATRIC" id="fig|1096930.3.peg.1229"/>
<dbReference type="PANTHER" id="PTHR23150:SF19">
    <property type="entry name" value="FORMYLGLYCINE-GENERATING ENZYME"/>
    <property type="match status" value="1"/>
</dbReference>
<dbReference type="AlphaFoldDB" id="T0HNN2"/>
<reference evidence="2 3" key="1">
    <citation type="journal article" date="2013" name="Genome Announc.">
        <title>Genome Sequence of Novosphingobium lindaniclasticum LE124T, Isolated from a Hexachlorocyclohexane Dumpsite.</title>
        <authorList>
            <person name="Saxena A."/>
            <person name="Nayyar N."/>
            <person name="Sangwan N."/>
            <person name="Kumari R."/>
            <person name="Khurana J.P."/>
            <person name="Lal R."/>
        </authorList>
    </citation>
    <scope>NUCLEOTIDE SEQUENCE [LARGE SCALE GENOMIC DNA]</scope>
    <source>
        <strain evidence="2 3">LE124</strain>
    </source>
</reference>
<dbReference type="InterPro" id="IPR051043">
    <property type="entry name" value="Sulfatase_Mod_Factor_Kinase"/>
</dbReference>
<organism evidence="2 3">
    <name type="scientific">Novosphingobium lindaniclasticum LE124</name>
    <dbReference type="NCBI Taxonomy" id="1096930"/>
    <lineage>
        <taxon>Bacteria</taxon>
        <taxon>Pseudomonadati</taxon>
        <taxon>Pseudomonadota</taxon>
        <taxon>Alphaproteobacteria</taxon>
        <taxon>Sphingomonadales</taxon>
        <taxon>Sphingomonadaceae</taxon>
        <taxon>Novosphingobium</taxon>
    </lineage>
</organism>
<dbReference type="Gene3D" id="3.90.1580.10">
    <property type="entry name" value="paralog of FGE (formylglycine-generating enzyme)"/>
    <property type="match status" value="1"/>
</dbReference>
<dbReference type="eggNOG" id="COG1262">
    <property type="taxonomic scope" value="Bacteria"/>
</dbReference>
<dbReference type="SUPFAM" id="SSF56436">
    <property type="entry name" value="C-type lectin-like"/>
    <property type="match status" value="1"/>
</dbReference>